<dbReference type="AlphaFoldDB" id="A0A423W5Q1"/>
<proteinExistence type="predicted"/>
<dbReference type="InterPro" id="IPR013169">
    <property type="entry name" value="mRNA_splic_Cwf18-like"/>
</dbReference>
<dbReference type="OrthoDB" id="10261348at2759"/>
<dbReference type="GO" id="GO:0005684">
    <property type="term" value="C:U2-type spliceosomal complex"/>
    <property type="evidence" value="ECO:0007669"/>
    <property type="project" value="TreeGrafter"/>
</dbReference>
<evidence type="ECO:0000313" key="3">
    <source>
        <dbReference type="Proteomes" id="UP000284375"/>
    </source>
</evidence>
<sequence length="321" mass="35811">MSAPHATLSAATDDRKARLAKLKSLKRKQPEDEIAPPESDRHVSPAPPVPEAAREEQEQQQQLEKETARIQLSGRNYDPETKGPKLGFEAPPTLGPDEQTLEEKAAELEAEIRRKAAEEAKEDKGIDLFKLQPKKPNWDLKRELNKKLDVLNVRTDNAIARLVRERLQEKKVETQKKDGNVADGEAVAAGMEGGELEEIVRLREREEEAEERRENEAIDIVVAEGLFASVAPLGRDHRVDPCIPCRLPHPGDVDLWQLGDLAILNHAASHAFGAVRHQTRMSNVWLEVQDVPAEESPHVALAESLDDQEIFRIDHDGCGGL</sequence>
<dbReference type="PANTHER" id="PTHR31551:SF1">
    <property type="entry name" value="COILED-COIL DOMAIN-CONTAINING PROTEIN 12"/>
    <property type="match status" value="1"/>
</dbReference>
<dbReference type="Pfam" id="PF08315">
    <property type="entry name" value="cwf18"/>
    <property type="match status" value="1"/>
</dbReference>
<feature type="compositionally biased region" description="Basic and acidic residues" evidence="1">
    <location>
        <begin position="52"/>
        <end position="68"/>
    </location>
</feature>
<evidence type="ECO:0008006" key="4">
    <source>
        <dbReference type="Google" id="ProtNLM"/>
    </source>
</evidence>
<feature type="region of interest" description="Disordered" evidence="1">
    <location>
        <begin position="21"/>
        <end position="99"/>
    </location>
</feature>
<organism evidence="2 3">
    <name type="scientific">Cytospora chrysosperma</name>
    <name type="common">Cytospora canker fungus</name>
    <name type="synonym">Sphaeria chrysosperma</name>
    <dbReference type="NCBI Taxonomy" id="252740"/>
    <lineage>
        <taxon>Eukaryota</taxon>
        <taxon>Fungi</taxon>
        <taxon>Dikarya</taxon>
        <taxon>Ascomycota</taxon>
        <taxon>Pezizomycotina</taxon>
        <taxon>Sordariomycetes</taxon>
        <taxon>Sordariomycetidae</taxon>
        <taxon>Diaporthales</taxon>
        <taxon>Cytosporaceae</taxon>
        <taxon>Cytospora</taxon>
    </lineage>
</organism>
<protein>
    <recommendedName>
        <fullName evidence="4">Cwf18 pre-mRNA splicing factor</fullName>
    </recommendedName>
</protein>
<dbReference type="EMBL" id="LJZO01000013">
    <property type="protein sequence ID" value="ROV98626.1"/>
    <property type="molecule type" value="Genomic_DNA"/>
</dbReference>
<comment type="caution">
    <text evidence="2">The sequence shown here is derived from an EMBL/GenBank/DDBJ whole genome shotgun (WGS) entry which is preliminary data.</text>
</comment>
<evidence type="ECO:0000313" key="2">
    <source>
        <dbReference type="EMBL" id="ROV98626.1"/>
    </source>
</evidence>
<dbReference type="GO" id="GO:0071014">
    <property type="term" value="C:post-mRNA release spliceosomal complex"/>
    <property type="evidence" value="ECO:0007669"/>
    <property type="project" value="TreeGrafter"/>
</dbReference>
<evidence type="ECO:0000256" key="1">
    <source>
        <dbReference type="SAM" id="MobiDB-lite"/>
    </source>
</evidence>
<name>A0A423W5Q1_CYTCH</name>
<gene>
    <name evidence="2" type="ORF">VSDG_04297</name>
</gene>
<dbReference type="Proteomes" id="UP000284375">
    <property type="component" value="Unassembled WGS sequence"/>
</dbReference>
<dbReference type="STRING" id="252740.A0A423W5Q1"/>
<dbReference type="PANTHER" id="PTHR31551">
    <property type="entry name" value="PRE-MRNA-SPLICING FACTOR CWF18"/>
    <property type="match status" value="1"/>
</dbReference>
<keyword evidence="3" id="KW-1185">Reference proteome</keyword>
<accession>A0A423W5Q1</accession>
<reference evidence="2 3" key="1">
    <citation type="submission" date="2015-09" db="EMBL/GenBank/DDBJ databases">
        <title>Host preference determinants of Valsa canker pathogens revealed by comparative genomics.</title>
        <authorList>
            <person name="Yin Z."/>
            <person name="Huang L."/>
        </authorList>
    </citation>
    <scope>NUCLEOTIDE SEQUENCE [LARGE SCALE GENOMIC DNA]</scope>
    <source>
        <strain evidence="2 3">YSFL</strain>
    </source>
</reference>